<keyword evidence="1" id="KW-0535">Nitrogen fixation</keyword>
<sequence length="68" mass="7679">MSDVEELKAKIKKLSSRAVTQKMNLHDLAEDLPIDWTNIMSVAQQAYDAYEALEAARKELKEQEALAS</sequence>
<dbReference type="EMBL" id="LPWG01000014">
    <property type="protein sequence ID" value="ODR97930.1"/>
    <property type="molecule type" value="Genomic_DNA"/>
</dbReference>
<protein>
    <recommendedName>
        <fullName evidence="6">Rop-like family nitrogen fixation protein</fullName>
    </recommendedName>
</protein>
<evidence type="ECO:0000256" key="3">
    <source>
        <dbReference type="SAM" id="Coils"/>
    </source>
</evidence>
<dbReference type="Pfam" id="PF05082">
    <property type="entry name" value="Rop-like"/>
    <property type="match status" value="1"/>
</dbReference>
<accession>A0A1E3VWM3</accession>
<gene>
    <name evidence="4" type="ORF">AUC68_10425</name>
</gene>
<keyword evidence="5" id="KW-1185">Reference proteome</keyword>
<dbReference type="AlphaFoldDB" id="A0A1E3VWM3"/>
<evidence type="ECO:0000313" key="5">
    <source>
        <dbReference type="Proteomes" id="UP000094501"/>
    </source>
</evidence>
<reference evidence="4 5" key="1">
    <citation type="journal article" date="2016" name="Environ. Microbiol.">
        <title>New Methyloceanibacter diversity from North Sea sediments includes methanotroph containing solely the soluble methane monooxygenase.</title>
        <authorList>
            <person name="Vekeman B."/>
            <person name="Kerckhof F.M."/>
            <person name="Cremers G."/>
            <person name="de Vos P."/>
            <person name="Vandamme P."/>
            <person name="Boon N."/>
            <person name="Op den Camp H.J."/>
            <person name="Heylen K."/>
        </authorList>
    </citation>
    <scope>NUCLEOTIDE SEQUENCE [LARGE SCALE GENOMIC DNA]</scope>
    <source>
        <strain evidence="4 5">R-67174</strain>
    </source>
</reference>
<dbReference type="Proteomes" id="UP000094501">
    <property type="component" value="Unassembled WGS sequence"/>
</dbReference>
<evidence type="ECO:0000313" key="4">
    <source>
        <dbReference type="EMBL" id="ODR97930.1"/>
    </source>
</evidence>
<dbReference type="OrthoDB" id="3216579at2"/>
<dbReference type="InterPro" id="IPR007774">
    <property type="entry name" value="Put_N_fixation"/>
</dbReference>
<feature type="coiled-coil region" evidence="3">
    <location>
        <begin position="4"/>
        <end position="63"/>
    </location>
</feature>
<evidence type="ECO:0008006" key="6">
    <source>
        <dbReference type="Google" id="ProtNLM"/>
    </source>
</evidence>
<evidence type="ECO:0000256" key="2">
    <source>
        <dbReference type="ARBA" id="ARBA00044954"/>
    </source>
</evidence>
<proteinExistence type="inferred from homology"/>
<comment type="similarity">
    <text evidence="2">Belongs to the UPF0437 family.</text>
</comment>
<comment type="caution">
    <text evidence="4">The sequence shown here is derived from an EMBL/GenBank/DDBJ whole genome shotgun (WGS) entry which is preliminary data.</text>
</comment>
<dbReference type="InterPro" id="IPR029012">
    <property type="entry name" value="Helix_hairpin_bin_sf"/>
</dbReference>
<name>A0A1E3VWM3_9HYPH</name>
<dbReference type="PIRSF" id="PIRSF037676">
    <property type="entry name" value="DUF683"/>
    <property type="match status" value="1"/>
</dbReference>
<organism evidence="4 5">
    <name type="scientific">Methyloceanibacter methanicus</name>
    <dbReference type="NCBI Taxonomy" id="1774968"/>
    <lineage>
        <taxon>Bacteria</taxon>
        <taxon>Pseudomonadati</taxon>
        <taxon>Pseudomonadota</taxon>
        <taxon>Alphaproteobacteria</taxon>
        <taxon>Hyphomicrobiales</taxon>
        <taxon>Hyphomicrobiaceae</taxon>
        <taxon>Methyloceanibacter</taxon>
    </lineage>
</organism>
<dbReference type="Gene3D" id="1.10.287.660">
    <property type="entry name" value="Helix hairpin bin"/>
    <property type="match status" value="1"/>
</dbReference>
<dbReference type="STRING" id="1774968.AUC68_10425"/>
<evidence type="ECO:0000256" key="1">
    <source>
        <dbReference type="ARBA" id="ARBA00023231"/>
    </source>
</evidence>
<dbReference type="RefSeq" id="WP_069438259.1">
    <property type="nucleotide sequence ID" value="NZ_LPWG01000014.1"/>
</dbReference>
<keyword evidence="3" id="KW-0175">Coiled coil</keyword>